<dbReference type="RefSeq" id="WP_345928865.1">
    <property type="nucleotide sequence ID" value="NZ_JBDIVF010000007.1"/>
</dbReference>
<comment type="caution">
    <text evidence="2">The sequence shown here is derived from an EMBL/GenBank/DDBJ whole genome shotgun (WGS) entry which is preliminary data.</text>
</comment>
<name>A0ABV2CT45_9RHOO</name>
<evidence type="ECO:0000256" key="1">
    <source>
        <dbReference type="SAM" id="MobiDB-lite"/>
    </source>
</evidence>
<feature type="region of interest" description="Disordered" evidence="1">
    <location>
        <begin position="1"/>
        <end position="28"/>
    </location>
</feature>
<keyword evidence="3" id="KW-1185">Reference proteome</keyword>
<organism evidence="2 3">
    <name type="scientific">Uliginosibacterium paludis</name>
    <dbReference type="NCBI Taxonomy" id="1615952"/>
    <lineage>
        <taxon>Bacteria</taxon>
        <taxon>Pseudomonadati</taxon>
        <taxon>Pseudomonadota</taxon>
        <taxon>Betaproteobacteria</taxon>
        <taxon>Rhodocyclales</taxon>
        <taxon>Zoogloeaceae</taxon>
        <taxon>Uliginosibacterium</taxon>
    </lineage>
</organism>
<reference evidence="2 3" key="1">
    <citation type="submission" date="2024-07" db="EMBL/GenBank/DDBJ databases">
        <title>Uliginosibacterium paludis KCTC:42655.</title>
        <authorList>
            <person name="Kim M.K."/>
        </authorList>
    </citation>
    <scope>NUCLEOTIDE SEQUENCE [LARGE SCALE GENOMIC DNA]</scope>
    <source>
        <strain evidence="2 3">KCTC 42655</strain>
    </source>
</reference>
<dbReference type="InterPro" id="IPR017853">
    <property type="entry name" value="GH"/>
</dbReference>
<accession>A0ABV2CT45</accession>
<evidence type="ECO:0000313" key="3">
    <source>
        <dbReference type="Proteomes" id="UP001548590"/>
    </source>
</evidence>
<sequence>MNPAGLHEPALRERDTAVSSLPPDTAPAPAGSRLFRSFWMGGFEGADHVNSHGVALDMHESCGHAGRIGEDFRLAAVHGLTTLRESIGWRRAEPRPGRYDFRRALAMAQNARINGVQIIWSLMHYGTPPDVSLLDDSLIPRFAWFAAAAASALAPLHDDSHPPIYNPINEIGFLAWAVTSTRLIHPHGPPEGVHVGTVESGYNVKRRLVKATLAAMEAIREVDPRARFLQIEPMVHVVPPADRPELASLAQQISDYQWQVWDMLAGRMAPELGGSPEALDLIGINHYHDGQWEALTEKRLHWHERDPRRRPLSGFLADNWQRYGRPLILAETGHFGAGRAAWLDEVASEVHRAHGHGVPVEGICLYPLTDRHDWNTPSHWHHSGLWDASPHDLATPATVLPRTRLLHNELAATLNLWRERLPGLDLKGMS</sequence>
<protein>
    <recommendedName>
        <fullName evidence="4">Beta-glucosidase/6-phospho-beta-glucosidase/beta-galactosidase</fullName>
    </recommendedName>
</protein>
<evidence type="ECO:0000313" key="2">
    <source>
        <dbReference type="EMBL" id="MET1491058.1"/>
    </source>
</evidence>
<dbReference type="SUPFAM" id="SSF51445">
    <property type="entry name" value="(Trans)glycosidases"/>
    <property type="match status" value="1"/>
</dbReference>
<dbReference type="Proteomes" id="UP001548590">
    <property type="component" value="Unassembled WGS sequence"/>
</dbReference>
<evidence type="ECO:0008006" key="4">
    <source>
        <dbReference type="Google" id="ProtNLM"/>
    </source>
</evidence>
<dbReference type="EMBL" id="JBEWLZ010000009">
    <property type="protein sequence ID" value="MET1491058.1"/>
    <property type="molecule type" value="Genomic_DNA"/>
</dbReference>
<proteinExistence type="predicted"/>
<dbReference type="Gene3D" id="3.20.20.80">
    <property type="entry name" value="Glycosidases"/>
    <property type="match status" value="1"/>
</dbReference>
<gene>
    <name evidence="2" type="ORF">ABVT11_14560</name>
</gene>